<dbReference type="CTD" id="31124"/>
<keyword evidence="2" id="KW-0479">Metal-binding</keyword>
<dbReference type="SUPFAM" id="SSF49899">
    <property type="entry name" value="Concanavalin A-like lectins/glucanases"/>
    <property type="match status" value="1"/>
</dbReference>
<evidence type="ECO:0000313" key="10">
    <source>
        <dbReference type="Proteomes" id="UP000504631"/>
    </source>
</evidence>
<dbReference type="GeneID" id="117239426"/>
<keyword evidence="3" id="KW-0106">Calcium</keyword>
<feature type="region of interest" description="Disordered" evidence="7">
    <location>
        <begin position="313"/>
        <end position="342"/>
    </location>
</feature>
<keyword evidence="8" id="KW-1133">Transmembrane helix</keyword>
<dbReference type="PANTHER" id="PTHR19277:SF125">
    <property type="entry name" value="B6"/>
    <property type="match status" value="1"/>
</dbReference>
<dbReference type="SMART" id="SM00159">
    <property type="entry name" value="PTX"/>
    <property type="match status" value="1"/>
</dbReference>
<keyword evidence="5" id="KW-0325">Glycoprotein</keyword>
<feature type="region of interest" description="Disordered" evidence="7">
    <location>
        <begin position="381"/>
        <end position="401"/>
    </location>
</feature>
<dbReference type="PRINTS" id="PR00895">
    <property type="entry name" value="PENTAXIN"/>
</dbReference>
<dbReference type="InterPro" id="IPR051360">
    <property type="entry name" value="Neuronal_Pentraxin_Related"/>
</dbReference>
<name>A0A6J3L6G3_9HYME</name>
<dbReference type="PANTHER" id="PTHR19277">
    <property type="entry name" value="PENTRAXIN"/>
    <property type="match status" value="1"/>
</dbReference>
<evidence type="ECO:0000256" key="1">
    <source>
        <dbReference type="ARBA" id="ARBA00001913"/>
    </source>
</evidence>
<feature type="domain" description="Pentraxin (PTX)" evidence="9">
    <location>
        <begin position="135"/>
        <end position="353"/>
    </location>
</feature>
<feature type="compositionally biased region" description="Pro residues" evidence="7">
    <location>
        <begin position="386"/>
        <end position="396"/>
    </location>
</feature>
<dbReference type="RefSeq" id="XP_033360865.1">
    <property type="nucleotide sequence ID" value="XM_033504974.1"/>
</dbReference>
<dbReference type="Gene3D" id="2.60.120.200">
    <property type="match status" value="1"/>
</dbReference>
<organism evidence="10 11">
    <name type="scientific">Bombus vosnesenskii</name>
    <dbReference type="NCBI Taxonomy" id="207650"/>
    <lineage>
        <taxon>Eukaryota</taxon>
        <taxon>Metazoa</taxon>
        <taxon>Ecdysozoa</taxon>
        <taxon>Arthropoda</taxon>
        <taxon>Hexapoda</taxon>
        <taxon>Insecta</taxon>
        <taxon>Pterygota</taxon>
        <taxon>Neoptera</taxon>
        <taxon>Endopterygota</taxon>
        <taxon>Hymenoptera</taxon>
        <taxon>Apocrita</taxon>
        <taxon>Aculeata</taxon>
        <taxon>Apoidea</taxon>
        <taxon>Anthophila</taxon>
        <taxon>Apidae</taxon>
        <taxon>Bombus</taxon>
        <taxon>Pyrobombus</taxon>
    </lineage>
</organism>
<dbReference type="InterPro" id="IPR001759">
    <property type="entry name" value="PTX_dom"/>
</dbReference>
<sequence>MCETGGERKRRFKVGRRCAHLLRVYEAYVELNERTVTFPFRDREHLPLVIAANKSVIASRTFFSDSSRRIMWILAFFYGFLTTAQAISTSWSPSFPTPTASALHQGTVAIFENAQSLYDAASSSLLAHHEEDRCTLYKIAMKQQLYFEYVHYKTQLPDMKEFTLCMWTKFYNHSNDHPLFSYAVGDQPRGILSWVANTARSSYYMMNIDGHNLYRLNYPLRLNKWYHSCQSWNGRTGEWQIWVNDERVGRGFNNRLVGHVIKGGGIAITGQEQRQLGGGFLEGDSAPPGSGGLVGEITMVQLYEVALTAGKAHKDHKHHHGHHYEHDTTNNTPRPTRPPVTGRPLPQHPYLTAGQINHQVKINPGSPLQIVQGGVTLRHPAVIPRDPAPQPFPPANPNSVSAAFPLQSSQFFGNLRSSVSLPPASETTDVGASSYHNLFKREKDSSAVEAKSNESDSSAEQASSVAKRQIDEEAVSEGKPSDGKVTFVPREDADSAKDRKLEKRDSTKKKRGLVQLGDGLIVDDGYISQGLDNNYFAGLTNFGLQLPKYENKDDEREPAEGEVRTIMDVCDGCSEEPFAKALVFGWRSVPKKLYSGAVHIPAASMCKAF</sequence>
<feature type="compositionally biased region" description="Low complexity" evidence="7">
    <location>
        <begin position="329"/>
        <end position="342"/>
    </location>
</feature>
<dbReference type="GO" id="GO:0046872">
    <property type="term" value="F:metal ion binding"/>
    <property type="evidence" value="ECO:0007669"/>
    <property type="project" value="UniProtKB-KW"/>
</dbReference>
<evidence type="ECO:0000256" key="3">
    <source>
        <dbReference type="ARBA" id="ARBA00022837"/>
    </source>
</evidence>
<feature type="compositionally biased region" description="Polar residues" evidence="7">
    <location>
        <begin position="455"/>
        <end position="466"/>
    </location>
</feature>
<feature type="compositionally biased region" description="Basic residues" evidence="7">
    <location>
        <begin position="313"/>
        <end position="323"/>
    </location>
</feature>
<proteinExistence type="predicted"/>
<evidence type="ECO:0000256" key="5">
    <source>
        <dbReference type="ARBA" id="ARBA00023180"/>
    </source>
</evidence>
<keyword evidence="10" id="KW-1185">Reference proteome</keyword>
<dbReference type="Proteomes" id="UP000504631">
    <property type="component" value="Unplaced"/>
</dbReference>
<dbReference type="Pfam" id="PF00354">
    <property type="entry name" value="Pentaxin"/>
    <property type="match status" value="1"/>
</dbReference>
<feature type="transmembrane region" description="Helical" evidence="8">
    <location>
        <begin position="70"/>
        <end position="91"/>
    </location>
</feature>
<evidence type="ECO:0000256" key="7">
    <source>
        <dbReference type="SAM" id="MobiDB-lite"/>
    </source>
</evidence>
<feature type="compositionally biased region" description="Basic and acidic residues" evidence="7">
    <location>
        <begin position="445"/>
        <end position="454"/>
    </location>
</feature>
<dbReference type="PROSITE" id="PS51828">
    <property type="entry name" value="PTX_2"/>
    <property type="match status" value="1"/>
</dbReference>
<keyword evidence="8" id="KW-0812">Transmembrane</keyword>
<feature type="region of interest" description="Disordered" evidence="7">
    <location>
        <begin position="445"/>
        <end position="508"/>
    </location>
</feature>
<evidence type="ECO:0000256" key="6">
    <source>
        <dbReference type="PROSITE-ProRule" id="PRU01172"/>
    </source>
</evidence>
<comment type="cofactor">
    <cofactor evidence="1">
        <name>Ca(2+)</name>
        <dbReference type="ChEBI" id="CHEBI:29108"/>
    </cofactor>
</comment>
<comment type="caution">
    <text evidence="6">Lacks conserved residue(s) required for the propagation of feature annotation.</text>
</comment>
<evidence type="ECO:0000256" key="4">
    <source>
        <dbReference type="ARBA" id="ARBA00023157"/>
    </source>
</evidence>
<dbReference type="AlphaFoldDB" id="A0A6J3L6G3"/>
<evidence type="ECO:0000259" key="9">
    <source>
        <dbReference type="PROSITE" id="PS51828"/>
    </source>
</evidence>
<keyword evidence="4" id="KW-1015">Disulfide bond</keyword>
<evidence type="ECO:0000256" key="2">
    <source>
        <dbReference type="ARBA" id="ARBA00022723"/>
    </source>
</evidence>
<gene>
    <name evidence="11" type="primary">LOC117239426</name>
</gene>
<dbReference type="InterPro" id="IPR013320">
    <property type="entry name" value="ConA-like_dom_sf"/>
</dbReference>
<protein>
    <submittedName>
        <fullName evidence="11">Uncharacterized protein LOC117239426 isoform X1</fullName>
    </submittedName>
</protein>
<accession>A0A6J3L6G3</accession>
<evidence type="ECO:0000256" key="8">
    <source>
        <dbReference type="SAM" id="Phobius"/>
    </source>
</evidence>
<feature type="compositionally biased region" description="Basic and acidic residues" evidence="7">
    <location>
        <begin position="489"/>
        <end position="505"/>
    </location>
</feature>
<keyword evidence="8" id="KW-0472">Membrane</keyword>
<evidence type="ECO:0000313" key="11">
    <source>
        <dbReference type="RefSeq" id="XP_033360865.1"/>
    </source>
</evidence>
<dbReference type="KEGG" id="bvk:117239426"/>
<reference evidence="11" key="1">
    <citation type="submission" date="2025-08" db="UniProtKB">
        <authorList>
            <consortium name="RefSeq"/>
        </authorList>
    </citation>
    <scope>IDENTIFICATION</scope>
    <source>
        <tissue evidence="11">Muscle</tissue>
    </source>
</reference>